<keyword evidence="6 8" id="KW-0408">Iron</keyword>
<dbReference type="OrthoDB" id="1470350at2759"/>
<evidence type="ECO:0000313" key="12">
    <source>
        <dbReference type="Proteomes" id="UP000184330"/>
    </source>
</evidence>
<comment type="similarity">
    <text evidence="2 9">Belongs to the cytochrome P450 family.</text>
</comment>
<evidence type="ECO:0000256" key="8">
    <source>
        <dbReference type="PIRSR" id="PIRSR602401-1"/>
    </source>
</evidence>
<evidence type="ECO:0000256" key="1">
    <source>
        <dbReference type="ARBA" id="ARBA00001971"/>
    </source>
</evidence>
<evidence type="ECO:0000256" key="9">
    <source>
        <dbReference type="RuleBase" id="RU000461"/>
    </source>
</evidence>
<dbReference type="SUPFAM" id="SSF48264">
    <property type="entry name" value="Cytochrome P450"/>
    <property type="match status" value="1"/>
</dbReference>
<dbReference type="CDD" id="cd11058">
    <property type="entry name" value="CYP60B-like"/>
    <property type="match status" value="1"/>
</dbReference>
<keyword evidence="4 8" id="KW-0479">Metal-binding</keyword>
<evidence type="ECO:0000256" key="10">
    <source>
        <dbReference type="SAM" id="Phobius"/>
    </source>
</evidence>
<dbReference type="InterPro" id="IPR001128">
    <property type="entry name" value="Cyt_P450"/>
</dbReference>
<gene>
    <name evidence="11" type="ORF">PAC_14285</name>
</gene>
<dbReference type="EMBL" id="FJOG01000026">
    <property type="protein sequence ID" value="CZR64387.1"/>
    <property type="molecule type" value="Genomic_DNA"/>
</dbReference>
<feature type="transmembrane region" description="Helical" evidence="10">
    <location>
        <begin position="35"/>
        <end position="54"/>
    </location>
</feature>
<sequence>MAPLYTSFTLQSSLIGLGGVFVLLLIVVEYQSLSYLVGLAVYNLYFHPLAIYPGPRMCAITRIPFLWALVQGKQTHNLRKLHKIYGDVVRIAPNELSYTNPSAWKDIYAHRQGKPEMGKYRTLYSEHPGADHIVIADRENHSRLRKSLSHGFSEASMRQQESLIQRYVDLLMRGLEQNSNDGQTPLNMCSWYNWTTFDIIGDLTFGEPFGCLENSTYHPWVSMIMDSIKLGAYMQALRYVPFGRKLAMLLVPKKLVAKKKAHHEMTIEKVKRRVELKEERADFLGSVLKRRGEGFTFPELVSNSSILIFAGSETTATALSGMTYYILKNPSSMATLVHEVRSAFSHNDEITINSVGNLKYMLACINETLRMFPPAPVGFPRVVPEGGDLVAGKWVPAGTVVGVSMLATYHSPDNFHDPDFYIPERFLGDPRFVNDSKIALNAFSLGPRNCIGKNLAYAEMRLIMAKMLFNFDLELDDGRDWDHQRSYTTWEKHPLNVKLKKVVR</sequence>
<evidence type="ECO:0000256" key="7">
    <source>
        <dbReference type="ARBA" id="ARBA00023033"/>
    </source>
</evidence>
<dbReference type="PANTHER" id="PTHR24305:SF210">
    <property type="entry name" value="CYTOCHROME P450 MONOOXYGENASE ASQL-RELATED"/>
    <property type="match status" value="1"/>
</dbReference>
<dbReference type="AlphaFoldDB" id="A0A1L7XHG3"/>
<name>A0A1L7XHG3_9HELO</name>
<keyword evidence="12" id="KW-1185">Reference proteome</keyword>
<proteinExistence type="inferred from homology"/>
<keyword evidence="5 9" id="KW-0560">Oxidoreductase</keyword>
<dbReference type="InterPro" id="IPR002401">
    <property type="entry name" value="Cyt_P450_E_grp-I"/>
</dbReference>
<dbReference type="GO" id="GO:0009403">
    <property type="term" value="P:toxin biosynthetic process"/>
    <property type="evidence" value="ECO:0007669"/>
    <property type="project" value="UniProtKB-ARBA"/>
</dbReference>
<dbReference type="Gene3D" id="1.10.630.10">
    <property type="entry name" value="Cytochrome P450"/>
    <property type="match status" value="1"/>
</dbReference>
<dbReference type="PROSITE" id="PS00086">
    <property type="entry name" value="CYTOCHROME_P450"/>
    <property type="match status" value="1"/>
</dbReference>
<keyword evidence="10" id="KW-0472">Membrane</keyword>
<evidence type="ECO:0000256" key="5">
    <source>
        <dbReference type="ARBA" id="ARBA00023002"/>
    </source>
</evidence>
<dbReference type="Pfam" id="PF00067">
    <property type="entry name" value="p450"/>
    <property type="match status" value="1"/>
</dbReference>
<dbReference type="Proteomes" id="UP000184330">
    <property type="component" value="Unassembled WGS sequence"/>
</dbReference>
<organism evidence="11 12">
    <name type="scientific">Phialocephala subalpina</name>
    <dbReference type="NCBI Taxonomy" id="576137"/>
    <lineage>
        <taxon>Eukaryota</taxon>
        <taxon>Fungi</taxon>
        <taxon>Dikarya</taxon>
        <taxon>Ascomycota</taxon>
        <taxon>Pezizomycotina</taxon>
        <taxon>Leotiomycetes</taxon>
        <taxon>Helotiales</taxon>
        <taxon>Mollisiaceae</taxon>
        <taxon>Phialocephala</taxon>
        <taxon>Phialocephala fortinii species complex</taxon>
    </lineage>
</organism>
<keyword evidence="10" id="KW-0812">Transmembrane</keyword>
<accession>A0A1L7XHG3</accession>
<evidence type="ECO:0000256" key="4">
    <source>
        <dbReference type="ARBA" id="ARBA00022723"/>
    </source>
</evidence>
<comment type="cofactor">
    <cofactor evidence="1 8">
        <name>heme</name>
        <dbReference type="ChEBI" id="CHEBI:30413"/>
    </cofactor>
</comment>
<keyword evidence="10" id="KW-1133">Transmembrane helix</keyword>
<protein>
    <submittedName>
        <fullName evidence="11">Related to cytochrome P450 CYP3/CYP5/CYP6/CYP9 subfamilies</fullName>
    </submittedName>
</protein>
<feature type="transmembrane region" description="Helical" evidence="10">
    <location>
        <begin position="6"/>
        <end position="28"/>
    </location>
</feature>
<dbReference type="InterPro" id="IPR036396">
    <property type="entry name" value="Cyt_P450_sf"/>
</dbReference>
<dbReference type="STRING" id="576137.A0A1L7XHG3"/>
<keyword evidence="3 8" id="KW-0349">Heme</keyword>
<evidence type="ECO:0000256" key="2">
    <source>
        <dbReference type="ARBA" id="ARBA00010617"/>
    </source>
</evidence>
<keyword evidence="7 9" id="KW-0503">Monooxygenase</keyword>
<feature type="binding site" description="axial binding residue" evidence="8">
    <location>
        <position position="450"/>
    </location>
    <ligand>
        <name>heme</name>
        <dbReference type="ChEBI" id="CHEBI:30413"/>
    </ligand>
    <ligandPart>
        <name>Fe</name>
        <dbReference type="ChEBI" id="CHEBI:18248"/>
    </ligandPart>
</feature>
<dbReference type="GO" id="GO:0016705">
    <property type="term" value="F:oxidoreductase activity, acting on paired donors, with incorporation or reduction of molecular oxygen"/>
    <property type="evidence" value="ECO:0007669"/>
    <property type="project" value="InterPro"/>
</dbReference>
<evidence type="ECO:0000256" key="3">
    <source>
        <dbReference type="ARBA" id="ARBA00022617"/>
    </source>
</evidence>
<reference evidence="11 12" key="1">
    <citation type="submission" date="2016-03" db="EMBL/GenBank/DDBJ databases">
        <authorList>
            <person name="Ploux O."/>
        </authorList>
    </citation>
    <scope>NUCLEOTIDE SEQUENCE [LARGE SCALE GENOMIC DNA]</scope>
    <source>
        <strain evidence="11 12">UAMH 11012</strain>
    </source>
</reference>
<dbReference type="GO" id="GO:0004497">
    <property type="term" value="F:monooxygenase activity"/>
    <property type="evidence" value="ECO:0007669"/>
    <property type="project" value="UniProtKB-KW"/>
</dbReference>
<evidence type="ECO:0000313" key="11">
    <source>
        <dbReference type="EMBL" id="CZR64387.1"/>
    </source>
</evidence>
<dbReference type="PRINTS" id="PR00463">
    <property type="entry name" value="EP450I"/>
</dbReference>
<dbReference type="FunFam" id="1.10.630.10:FF:000047">
    <property type="entry name" value="Cytochrome P450 monooxygenase"/>
    <property type="match status" value="1"/>
</dbReference>
<dbReference type="PRINTS" id="PR00385">
    <property type="entry name" value="P450"/>
</dbReference>
<dbReference type="PANTHER" id="PTHR24305">
    <property type="entry name" value="CYTOCHROME P450"/>
    <property type="match status" value="1"/>
</dbReference>
<dbReference type="InterPro" id="IPR017972">
    <property type="entry name" value="Cyt_P450_CS"/>
</dbReference>
<dbReference type="GO" id="GO:0020037">
    <property type="term" value="F:heme binding"/>
    <property type="evidence" value="ECO:0007669"/>
    <property type="project" value="InterPro"/>
</dbReference>
<evidence type="ECO:0000256" key="6">
    <source>
        <dbReference type="ARBA" id="ARBA00023004"/>
    </source>
</evidence>
<dbReference type="InterPro" id="IPR050121">
    <property type="entry name" value="Cytochrome_P450_monoxygenase"/>
</dbReference>
<dbReference type="GO" id="GO:0005506">
    <property type="term" value="F:iron ion binding"/>
    <property type="evidence" value="ECO:0007669"/>
    <property type="project" value="InterPro"/>
</dbReference>